<comment type="caution">
    <text evidence="2">The sequence shown here is derived from an EMBL/GenBank/DDBJ whole genome shotgun (WGS) entry which is preliminary data.</text>
</comment>
<feature type="region of interest" description="Disordered" evidence="1">
    <location>
        <begin position="1"/>
        <end position="99"/>
    </location>
</feature>
<sequence length="156" mass="17124">MSTYKLETPRPRPPPLPIRSTNFNPKSASSPRLSGTHNSPSTLLYDLPPTFTPSPTRAKSSPGFVSPTSPTFRSRSRGPGRVTSPTPTVGNRNSIAAANNVRSEDLEQFAEHCRAWYYDQNDHSGRIMTQTFSYPTPISACTILPTAGIYTLCIPR</sequence>
<dbReference type="AlphaFoldDB" id="A0AAW0GL81"/>
<dbReference type="EMBL" id="JASBNA010000004">
    <property type="protein sequence ID" value="KAK7692564.1"/>
    <property type="molecule type" value="Genomic_DNA"/>
</dbReference>
<gene>
    <name evidence="2" type="ORF">QCA50_004194</name>
</gene>
<dbReference type="Proteomes" id="UP001385951">
    <property type="component" value="Unassembled WGS sequence"/>
</dbReference>
<keyword evidence="3" id="KW-1185">Reference proteome</keyword>
<evidence type="ECO:0000313" key="3">
    <source>
        <dbReference type="Proteomes" id="UP001385951"/>
    </source>
</evidence>
<feature type="compositionally biased region" description="Low complexity" evidence="1">
    <location>
        <begin position="66"/>
        <end position="81"/>
    </location>
</feature>
<protein>
    <submittedName>
        <fullName evidence="2">Uncharacterized protein</fullName>
    </submittedName>
</protein>
<proteinExistence type="predicted"/>
<evidence type="ECO:0000256" key="1">
    <source>
        <dbReference type="SAM" id="MobiDB-lite"/>
    </source>
</evidence>
<evidence type="ECO:0000313" key="2">
    <source>
        <dbReference type="EMBL" id="KAK7692564.1"/>
    </source>
</evidence>
<reference evidence="2 3" key="1">
    <citation type="submission" date="2022-09" db="EMBL/GenBank/DDBJ databases">
        <authorList>
            <person name="Palmer J.M."/>
        </authorList>
    </citation>
    <scope>NUCLEOTIDE SEQUENCE [LARGE SCALE GENOMIC DNA]</scope>
    <source>
        <strain evidence="2 3">DSM 7382</strain>
    </source>
</reference>
<feature type="compositionally biased region" description="Polar residues" evidence="1">
    <location>
        <begin position="20"/>
        <end position="42"/>
    </location>
</feature>
<organism evidence="2 3">
    <name type="scientific">Cerrena zonata</name>
    <dbReference type="NCBI Taxonomy" id="2478898"/>
    <lineage>
        <taxon>Eukaryota</taxon>
        <taxon>Fungi</taxon>
        <taxon>Dikarya</taxon>
        <taxon>Basidiomycota</taxon>
        <taxon>Agaricomycotina</taxon>
        <taxon>Agaricomycetes</taxon>
        <taxon>Polyporales</taxon>
        <taxon>Cerrenaceae</taxon>
        <taxon>Cerrena</taxon>
    </lineage>
</organism>
<name>A0AAW0GL81_9APHY</name>
<accession>A0AAW0GL81</accession>
<feature type="compositionally biased region" description="Polar residues" evidence="1">
    <location>
        <begin position="83"/>
        <end position="99"/>
    </location>
</feature>